<protein>
    <submittedName>
        <fullName evidence="2">Uncharacterized protein</fullName>
    </submittedName>
</protein>
<evidence type="ECO:0000313" key="2">
    <source>
        <dbReference type="EMBL" id="WVZ24799.1"/>
    </source>
</evidence>
<reference evidence="2 3" key="1">
    <citation type="journal article" date="2023" name="Life. Sci Alliance">
        <title>Evolutionary insights into 3D genome organization and epigenetic landscape of Vigna mungo.</title>
        <authorList>
            <person name="Junaid A."/>
            <person name="Singh B."/>
            <person name="Bhatia S."/>
        </authorList>
    </citation>
    <scope>NUCLEOTIDE SEQUENCE [LARGE SCALE GENOMIC DNA]</scope>
    <source>
        <strain evidence="2">Urdbean</strain>
    </source>
</reference>
<feature type="compositionally biased region" description="Basic and acidic residues" evidence="1">
    <location>
        <begin position="162"/>
        <end position="172"/>
    </location>
</feature>
<evidence type="ECO:0000313" key="3">
    <source>
        <dbReference type="Proteomes" id="UP001374535"/>
    </source>
</evidence>
<dbReference type="AlphaFoldDB" id="A0AAQ3SE12"/>
<feature type="compositionally biased region" description="Low complexity" evidence="1">
    <location>
        <begin position="107"/>
        <end position="126"/>
    </location>
</feature>
<dbReference type="EMBL" id="CP144700">
    <property type="protein sequence ID" value="WVZ24799.1"/>
    <property type="molecule type" value="Genomic_DNA"/>
</dbReference>
<keyword evidence="3" id="KW-1185">Reference proteome</keyword>
<sequence>MGFYNFSDTDEFAIEEIISKAQDVCVLDQLSVSNCTGITNSVLPSHLETCFRNLKSFPPTKASIFSTLTSRKEASFNFSPSKQNLNFGYTYSHDKKGVEEKSKDESVSSPPFTPSSSEKSSMFSIFKPVQKDGSKKHSPLRSFSSPSPSPPWSRGCLWCSPKKKEEKKKSKENFMPSHCSPKKNFT</sequence>
<organism evidence="2 3">
    <name type="scientific">Vigna mungo</name>
    <name type="common">Black gram</name>
    <name type="synonym">Phaseolus mungo</name>
    <dbReference type="NCBI Taxonomy" id="3915"/>
    <lineage>
        <taxon>Eukaryota</taxon>
        <taxon>Viridiplantae</taxon>
        <taxon>Streptophyta</taxon>
        <taxon>Embryophyta</taxon>
        <taxon>Tracheophyta</taxon>
        <taxon>Spermatophyta</taxon>
        <taxon>Magnoliopsida</taxon>
        <taxon>eudicotyledons</taxon>
        <taxon>Gunneridae</taxon>
        <taxon>Pentapetalae</taxon>
        <taxon>rosids</taxon>
        <taxon>fabids</taxon>
        <taxon>Fabales</taxon>
        <taxon>Fabaceae</taxon>
        <taxon>Papilionoideae</taxon>
        <taxon>50 kb inversion clade</taxon>
        <taxon>NPAAA clade</taxon>
        <taxon>indigoferoid/millettioid clade</taxon>
        <taxon>Phaseoleae</taxon>
        <taxon>Vigna</taxon>
    </lineage>
</organism>
<dbReference type="PANTHER" id="PTHR35692">
    <property type="entry name" value="F26F24.11"/>
    <property type="match status" value="1"/>
</dbReference>
<accession>A0AAQ3SE12</accession>
<name>A0AAQ3SE12_VIGMU</name>
<dbReference type="PANTHER" id="PTHR35692:SF1">
    <property type="entry name" value="F26F24.11"/>
    <property type="match status" value="1"/>
</dbReference>
<gene>
    <name evidence="2" type="ORF">V8G54_003343</name>
</gene>
<dbReference type="Proteomes" id="UP001374535">
    <property type="component" value="Chromosome 1"/>
</dbReference>
<feature type="compositionally biased region" description="Basic and acidic residues" evidence="1">
    <location>
        <begin position="96"/>
        <end position="106"/>
    </location>
</feature>
<evidence type="ECO:0000256" key="1">
    <source>
        <dbReference type="SAM" id="MobiDB-lite"/>
    </source>
</evidence>
<feature type="region of interest" description="Disordered" evidence="1">
    <location>
        <begin position="96"/>
        <end position="186"/>
    </location>
</feature>
<proteinExistence type="predicted"/>